<accession>A0A5N6S8B5</accession>
<sequence>MLVGTWLCLAIAFAFLHISIALCMLCVSVVTLLFITPTNAVIAIVIFQVCASLAGYACKLHISSIEQHRQLELAQNTIHVLTLERMLATRLHDTVTNDLSTIVTVASTRIIDASNESEKRPLEDIIARSQHAFVKAHEIIDILRDENRTDNSEQSLCELKQEITVIFDSEHKRLQDLNLVGTCTIRGYDGPLLVDDAVRAEIEGIVTEAFANLRRHCSPPTDYSIYAEIRRDMFNLVEMNALNMDIQPLQPSGKGLQLHRHTIESFGGKLVALQDQQTWILRVEIPLNQSLFAVDK</sequence>
<evidence type="ECO:0000313" key="2">
    <source>
        <dbReference type="EMBL" id="KAE8130069.1"/>
    </source>
</evidence>
<reference evidence="2 3" key="1">
    <citation type="submission" date="2018-04" db="EMBL/GenBank/DDBJ databases">
        <authorList>
            <person name="Eckel V.P."/>
            <person name="Vogel R.F."/>
        </authorList>
    </citation>
    <scope>NUCLEOTIDE SEQUENCE [LARGE SCALE GENOMIC DNA]</scope>
    <source>
        <strain evidence="3">TMW 2.1764</strain>
    </source>
</reference>
<evidence type="ECO:0000313" key="3">
    <source>
        <dbReference type="Proteomes" id="UP000325415"/>
    </source>
</evidence>
<keyword evidence="3" id="KW-1185">Reference proteome</keyword>
<dbReference type="Proteomes" id="UP000325415">
    <property type="component" value="Unassembled WGS sequence"/>
</dbReference>
<organism evidence="2 3">
    <name type="scientific">Bifidobacterium tibiigranuli</name>
    <dbReference type="NCBI Taxonomy" id="2172043"/>
    <lineage>
        <taxon>Bacteria</taxon>
        <taxon>Bacillati</taxon>
        <taxon>Actinomycetota</taxon>
        <taxon>Actinomycetes</taxon>
        <taxon>Bifidobacteriales</taxon>
        <taxon>Bifidobacteriaceae</taxon>
        <taxon>Bifidobacterium</taxon>
    </lineage>
</organism>
<dbReference type="AlphaFoldDB" id="A0A5N6S8B5"/>
<keyword evidence="1" id="KW-0472">Membrane</keyword>
<dbReference type="EMBL" id="QDAG01000001">
    <property type="protein sequence ID" value="KAE8130069.1"/>
    <property type="molecule type" value="Genomic_DNA"/>
</dbReference>
<evidence type="ECO:0000256" key="1">
    <source>
        <dbReference type="SAM" id="Phobius"/>
    </source>
</evidence>
<gene>
    <name evidence="2" type="ORF">DDE84_00280</name>
</gene>
<feature type="transmembrane region" description="Helical" evidence="1">
    <location>
        <begin position="7"/>
        <end position="35"/>
    </location>
</feature>
<keyword evidence="1" id="KW-1133">Transmembrane helix</keyword>
<comment type="caution">
    <text evidence="2">The sequence shown here is derived from an EMBL/GenBank/DDBJ whole genome shotgun (WGS) entry which is preliminary data.</text>
</comment>
<keyword evidence="1" id="KW-0812">Transmembrane</keyword>
<feature type="transmembrane region" description="Helical" evidence="1">
    <location>
        <begin position="41"/>
        <end position="62"/>
    </location>
</feature>
<evidence type="ECO:0008006" key="4">
    <source>
        <dbReference type="Google" id="ProtNLM"/>
    </source>
</evidence>
<proteinExistence type="predicted"/>
<name>A0A5N6S8B5_9BIFI</name>
<protein>
    <recommendedName>
        <fullName evidence="4">Histidine kinase</fullName>
    </recommendedName>
</protein>